<evidence type="ECO:0000313" key="2">
    <source>
        <dbReference type="EMBL" id="MCD8472643.1"/>
    </source>
</evidence>
<organism evidence="2 3">
    <name type="scientific">Xylella taiwanensis</name>
    <dbReference type="NCBI Taxonomy" id="1444770"/>
    <lineage>
        <taxon>Bacteria</taxon>
        <taxon>Pseudomonadati</taxon>
        <taxon>Pseudomonadota</taxon>
        <taxon>Gammaproteobacteria</taxon>
        <taxon>Lysobacterales</taxon>
        <taxon>Lysobacteraceae</taxon>
        <taxon>Xylella</taxon>
    </lineage>
</organism>
<reference evidence="2" key="1">
    <citation type="submission" date="2021-11" db="EMBL/GenBank/DDBJ databases">
        <title>Genome sequence of Xylella taiwanensis PLS432.</title>
        <authorList>
            <person name="Weng L.-W."/>
            <person name="Su C.-C."/>
            <person name="Tsai C.-W."/>
            <person name="Kuo C.-H."/>
        </authorList>
    </citation>
    <scope>NUCLEOTIDE SEQUENCE</scope>
    <source>
        <strain evidence="2">PLS432</strain>
    </source>
</reference>
<dbReference type="Proteomes" id="UP001430701">
    <property type="component" value="Unassembled WGS sequence"/>
</dbReference>
<protein>
    <submittedName>
        <fullName evidence="2">Uncharacterized protein</fullName>
    </submittedName>
</protein>
<sequence length="74" mass="8018">MKRSPGATLGTQDQDVPGNARPHRQWLATAGKAGAGGCEGQCARQVDALGFNGLWDCGTDGRVYDWRRGHIHQR</sequence>
<dbReference type="RefSeq" id="WP_152536561.1">
    <property type="nucleotide sequence ID" value="NZ_CP053627.1"/>
</dbReference>
<proteinExistence type="predicted"/>
<dbReference type="EMBL" id="JAJPPU010000002">
    <property type="protein sequence ID" value="MCD8472643.1"/>
    <property type="molecule type" value="Genomic_DNA"/>
</dbReference>
<accession>A0ABS8TSW4</accession>
<evidence type="ECO:0000256" key="1">
    <source>
        <dbReference type="SAM" id="MobiDB-lite"/>
    </source>
</evidence>
<gene>
    <name evidence="2" type="ORF">LPH55_03935</name>
</gene>
<keyword evidence="3" id="KW-1185">Reference proteome</keyword>
<evidence type="ECO:0000313" key="3">
    <source>
        <dbReference type="Proteomes" id="UP001430701"/>
    </source>
</evidence>
<name>A0ABS8TSW4_9GAMM</name>
<dbReference type="GeneID" id="68901832"/>
<comment type="caution">
    <text evidence="2">The sequence shown here is derived from an EMBL/GenBank/DDBJ whole genome shotgun (WGS) entry which is preliminary data.</text>
</comment>
<feature type="region of interest" description="Disordered" evidence="1">
    <location>
        <begin position="1"/>
        <end position="22"/>
    </location>
</feature>